<feature type="region of interest" description="Disordered" evidence="1">
    <location>
        <begin position="502"/>
        <end position="533"/>
    </location>
</feature>
<reference evidence="2 3" key="2">
    <citation type="journal article" date="2014" name="BMC Genomics">
        <title>An improved genome of the model marine alga Ostreococcus tauri unfolds by assessing Illumina de novo assemblies.</title>
        <authorList>
            <person name="Blanc-Mathieu R."/>
            <person name="Verhelst B."/>
            <person name="Derelle E."/>
            <person name="Rombauts S."/>
            <person name="Bouget F.Y."/>
            <person name="Carre I."/>
            <person name="Chateau A."/>
            <person name="Eyre-Walker A."/>
            <person name="Grimsley N."/>
            <person name="Moreau H."/>
            <person name="Piegu B."/>
            <person name="Rivals E."/>
            <person name="Schackwitz W."/>
            <person name="Van de Peer Y."/>
            <person name="Piganeau G."/>
        </authorList>
    </citation>
    <scope>NUCLEOTIDE SEQUENCE [LARGE SCALE GENOMIC DNA]</scope>
    <source>
        <strain evidence="3">OTTH 0595 / CCAP 157/2 / RCC745</strain>
    </source>
</reference>
<dbReference type="OrthoDB" id="291007at2759"/>
<feature type="compositionally biased region" description="Polar residues" evidence="1">
    <location>
        <begin position="570"/>
        <end position="580"/>
    </location>
</feature>
<evidence type="ECO:0000313" key="3">
    <source>
        <dbReference type="Proteomes" id="UP000009170"/>
    </source>
</evidence>
<feature type="compositionally biased region" description="Basic residues" evidence="1">
    <location>
        <begin position="553"/>
        <end position="564"/>
    </location>
</feature>
<feature type="compositionally biased region" description="Acidic residues" evidence="1">
    <location>
        <begin position="641"/>
        <end position="652"/>
    </location>
</feature>
<gene>
    <name evidence="2" type="ORF">OT_ostta01g01110</name>
</gene>
<dbReference type="GeneID" id="9835007"/>
<sequence>MRARAAALQERATWERGETSTRADAWSMRARTSIVVDAIDRAWRYASETRDEEDVCARRSRRVRAVTCATVGGMMVIGALARGGGRDGTARSTGVARLGASNGEAWIDDLIASKRLDLDELDCGPWADKTSFKDPNSVGGLGKKWVDEFAQDTTPGSYDKFFDGHRKYPLADANMQSKSRQSEQADGRVYGRHGNAKSTLGTLRSSETPEIRESPFSSAENIATSTSAPRNDDAMDSYVGDLLKNVGDRTIEENGKTYVDAPDLGGTSRQAKSGDGLNIADLFVSAGNAKEFASGKGEHESKSKSSSKPSSHSKLKHSGDEEEEEDKKSSTGMLQKFFSKKEKPTLKKHEDTKSNKKTTKKDTFESMTFNELSFAKKPLSLKDRLDEHELRMSGRLSKYPGSSYPSNKYPSNKYPSNKYPSNKYPSNKYPSNKYPSNKYPSNRRKDQDENDENDEEVFYKASDLLDLGEYDQATIDDFRYGRGLVPRDGGSKSTGITVSTDVDVANYPSGGSSYPGGRTSYPTAKTGKHIGGGDDALDLDEFMSSLKVDSAGAHKHVESRKRLQKEKVDASTSKLSTSDWSGDEDSTEPSVKKSSFASKTKASKPKQAKALSTSDWSEEVEDTPRSSTKSKVSPSSKDASMDWDDESEESEGDNSGRKIGKMSKADAAKYLSKVKGHNTKTHAKLRNTIPKLGAMELDDLYDEGPQFDQTEEDGHNMRHRTIAKVVEAAAAEGSPIEASLGRKQSTTIEPASHDEIMKGGAWRKVVFGGRNGQTYRKVRTQIFDAHPGNPIV</sequence>
<feature type="compositionally biased region" description="Polar residues" evidence="1">
    <location>
        <begin position="215"/>
        <end position="229"/>
    </location>
</feature>
<feature type="region of interest" description="Disordered" evidence="1">
    <location>
        <begin position="391"/>
        <end position="457"/>
    </location>
</feature>
<dbReference type="InParanoid" id="A0A090M1X7"/>
<feature type="compositionally biased region" description="Low complexity" evidence="1">
    <location>
        <begin position="507"/>
        <end position="522"/>
    </location>
</feature>
<feature type="compositionally biased region" description="Low complexity" evidence="1">
    <location>
        <begin position="626"/>
        <end position="637"/>
    </location>
</feature>
<dbReference type="EMBL" id="CAID01000001">
    <property type="protein sequence ID" value="CEF96542.1"/>
    <property type="molecule type" value="Genomic_DNA"/>
</dbReference>
<dbReference type="KEGG" id="ota:OT_ostta01g01110"/>
<evidence type="ECO:0000313" key="2">
    <source>
        <dbReference type="EMBL" id="CEF96542.1"/>
    </source>
</evidence>
<dbReference type="RefSeq" id="XP_003074172.2">
    <property type="nucleotide sequence ID" value="XM_003074126.2"/>
</dbReference>
<organism evidence="2 3">
    <name type="scientific">Ostreococcus tauri</name>
    <name type="common">Marine green alga</name>
    <dbReference type="NCBI Taxonomy" id="70448"/>
    <lineage>
        <taxon>Eukaryota</taxon>
        <taxon>Viridiplantae</taxon>
        <taxon>Chlorophyta</taxon>
        <taxon>Mamiellophyceae</taxon>
        <taxon>Mamiellales</taxon>
        <taxon>Bathycoccaceae</taxon>
        <taxon>Ostreococcus</taxon>
    </lineage>
</organism>
<feature type="compositionally biased region" description="Polar residues" evidence="1">
    <location>
        <begin position="196"/>
        <end position="206"/>
    </location>
</feature>
<comment type="caution">
    <text evidence="2">The sequence shown here is derived from an EMBL/GenBank/DDBJ whole genome shotgun (WGS) entry which is preliminary data.</text>
</comment>
<feature type="region of interest" description="Disordered" evidence="1">
    <location>
        <begin position="172"/>
        <end position="235"/>
    </location>
</feature>
<name>A0A090M1X7_OSTTA</name>
<feature type="region of interest" description="Disordered" evidence="1">
    <location>
        <begin position="550"/>
        <end position="660"/>
    </location>
</feature>
<feature type="compositionally biased region" description="Basic and acidic residues" evidence="1">
    <location>
        <begin position="339"/>
        <end position="364"/>
    </location>
</feature>
<dbReference type="AlphaFoldDB" id="A0A090M1X7"/>
<feature type="region of interest" description="Disordered" evidence="1">
    <location>
        <begin position="291"/>
        <end position="367"/>
    </location>
</feature>
<feature type="compositionally biased region" description="Polar residues" evidence="1">
    <location>
        <begin position="403"/>
        <end position="440"/>
    </location>
</feature>
<accession>A0A090M1X7</accession>
<proteinExistence type="predicted"/>
<reference evidence="3" key="1">
    <citation type="journal article" date="2006" name="Proc. Natl. Acad. Sci. U.S.A.">
        <title>Genome analysis of the smallest free-living eukaryote Ostreococcus tauri unveils many unique features.</title>
        <authorList>
            <person name="Derelle E."/>
            <person name="Ferraz C."/>
            <person name="Rombauts S."/>
            <person name="Rouze P."/>
            <person name="Worden A.Z."/>
            <person name="Robbens S."/>
            <person name="Partensky F."/>
            <person name="Degroeve S."/>
            <person name="Echeynie S."/>
            <person name="Cooke R."/>
            <person name="Saeys Y."/>
            <person name="Wuyts J."/>
            <person name="Jabbari K."/>
            <person name="Bowler C."/>
            <person name="Panaud O."/>
            <person name="Piegu B."/>
            <person name="Ball S.G."/>
            <person name="Ral J.-P."/>
            <person name="Bouget F.-Y."/>
            <person name="Piganeau G."/>
            <person name="De Baets B."/>
            <person name="Picard A."/>
            <person name="Delseny M."/>
            <person name="Demaille J."/>
            <person name="Van de Peer Y."/>
            <person name="Moreau H."/>
        </authorList>
    </citation>
    <scope>NUCLEOTIDE SEQUENCE [LARGE SCALE GENOMIC DNA]</scope>
    <source>
        <strain evidence="3">OTTH 0595 / CCAP 157/2 / RCC745</strain>
    </source>
</reference>
<dbReference type="Proteomes" id="UP000009170">
    <property type="component" value="Unassembled WGS sequence"/>
</dbReference>
<protein>
    <submittedName>
        <fullName evidence="2">Unnamed product</fullName>
    </submittedName>
</protein>
<evidence type="ECO:0000256" key="1">
    <source>
        <dbReference type="SAM" id="MobiDB-lite"/>
    </source>
</evidence>
<keyword evidence="3" id="KW-1185">Reference proteome</keyword>